<gene>
    <name evidence="2" type="ORF">DICPUDRAFT_146802</name>
</gene>
<dbReference type="Proteomes" id="UP000001064">
    <property type="component" value="Unassembled WGS sequence"/>
</dbReference>
<keyword evidence="3" id="KW-1185">Reference proteome</keyword>
<sequence length="130" mass="14528">MKFILALLFAFLAFAKADYIFNSLLSDSCSFSVDTDQCKTAPCLPGAVVKVTNEGSTGIQLHLGPDCSSFPVTLPIVCDVDVKLTKNHVDYLYKFECNEWVKRLRKNSISHIKLICSIYITNCKVLRSNN</sequence>
<dbReference type="RefSeq" id="XP_003283167.1">
    <property type="nucleotide sequence ID" value="XM_003283119.1"/>
</dbReference>
<accession>F0Z6X7</accession>
<organism evidence="2 3">
    <name type="scientific">Dictyostelium purpureum</name>
    <name type="common">Slime mold</name>
    <dbReference type="NCBI Taxonomy" id="5786"/>
    <lineage>
        <taxon>Eukaryota</taxon>
        <taxon>Amoebozoa</taxon>
        <taxon>Evosea</taxon>
        <taxon>Eumycetozoa</taxon>
        <taxon>Dictyostelia</taxon>
        <taxon>Dictyosteliales</taxon>
        <taxon>Dictyosteliaceae</taxon>
        <taxon>Dictyostelium</taxon>
    </lineage>
</organism>
<dbReference type="GeneID" id="10509123"/>
<evidence type="ECO:0000256" key="1">
    <source>
        <dbReference type="SAM" id="SignalP"/>
    </source>
</evidence>
<dbReference type="KEGG" id="dpp:DICPUDRAFT_146802"/>
<proteinExistence type="predicted"/>
<name>F0Z6X7_DICPU</name>
<dbReference type="InParanoid" id="F0Z6X7"/>
<protein>
    <submittedName>
        <fullName evidence="2">Uncharacterized protein</fullName>
    </submittedName>
</protein>
<feature type="signal peptide" evidence="1">
    <location>
        <begin position="1"/>
        <end position="17"/>
    </location>
</feature>
<dbReference type="AlphaFoldDB" id="F0Z6X7"/>
<keyword evidence="1" id="KW-0732">Signal</keyword>
<evidence type="ECO:0000313" key="3">
    <source>
        <dbReference type="Proteomes" id="UP000001064"/>
    </source>
</evidence>
<reference evidence="3" key="1">
    <citation type="journal article" date="2011" name="Genome Biol.">
        <title>Comparative genomics of the social amoebae Dictyostelium discoideum and Dictyostelium purpureum.</title>
        <authorList>
            <consortium name="US DOE Joint Genome Institute (JGI-PGF)"/>
            <person name="Sucgang R."/>
            <person name="Kuo A."/>
            <person name="Tian X."/>
            <person name="Salerno W."/>
            <person name="Parikh A."/>
            <person name="Feasley C.L."/>
            <person name="Dalin E."/>
            <person name="Tu H."/>
            <person name="Huang E."/>
            <person name="Barry K."/>
            <person name="Lindquist E."/>
            <person name="Shapiro H."/>
            <person name="Bruce D."/>
            <person name="Schmutz J."/>
            <person name="Salamov A."/>
            <person name="Fey P."/>
            <person name="Gaudet P."/>
            <person name="Anjard C."/>
            <person name="Babu M.M."/>
            <person name="Basu S."/>
            <person name="Bushmanova Y."/>
            <person name="van der Wel H."/>
            <person name="Katoh-Kurasawa M."/>
            <person name="Dinh C."/>
            <person name="Coutinho P.M."/>
            <person name="Saito T."/>
            <person name="Elias M."/>
            <person name="Schaap P."/>
            <person name="Kay R.R."/>
            <person name="Henrissat B."/>
            <person name="Eichinger L."/>
            <person name="Rivero F."/>
            <person name="Putnam N.H."/>
            <person name="West C.M."/>
            <person name="Loomis W.F."/>
            <person name="Chisholm R.L."/>
            <person name="Shaulsky G."/>
            <person name="Strassmann J.E."/>
            <person name="Queller D.C."/>
            <person name="Kuspa A."/>
            <person name="Grigoriev I.V."/>
        </authorList>
    </citation>
    <scope>NUCLEOTIDE SEQUENCE [LARGE SCALE GENOMIC DNA]</scope>
    <source>
        <strain evidence="3">QSDP1</strain>
    </source>
</reference>
<dbReference type="VEuPathDB" id="AmoebaDB:DICPUDRAFT_146802"/>
<feature type="chain" id="PRO_5003261516" evidence="1">
    <location>
        <begin position="18"/>
        <end position="130"/>
    </location>
</feature>
<dbReference type="EMBL" id="GL870944">
    <property type="protein sequence ID" value="EGC40231.1"/>
    <property type="molecule type" value="Genomic_DNA"/>
</dbReference>
<evidence type="ECO:0000313" key="2">
    <source>
        <dbReference type="EMBL" id="EGC40231.1"/>
    </source>
</evidence>